<dbReference type="InterPro" id="IPR029069">
    <property type="entry name" value="HotDog_dom_sf"/>
</dbReference>
<dbReference type="NCBIfam" id="NF000582">
    <property type="entry name" value="PRK00006.1"/>
    <property type="match status" value="1"/>
</dbReference>
<accession>A0ABX7QEK1</accession>
<dbReference type="Proteomes" id="UP000663440">
    <property type="component" value="Chromosome"/>
</dbReference>
<dbReference type="InterPro" id="IPR004463">
    <property type="entry name" value="UDP-acyl_GlcNac_deAcase"/>
</dbReference>
<dbReference type="Gene3D" id="3.10.129.10">
    <property type="entry name" value="Hotdog Thioesterase"/>
    <property type="match status" value="1"/>
</dbReference>
<sequence>MVKQKTIKNEISLTGVGLHTGKEVTMTFKPAPINNGFTFVRVDLQGQPVIEADANYVVNTQRGTNLEKLGVKIQTPEHVLAAVVGCDLDNIIIELNASELPIMDGSSKYFVEAIEKAGIEEQEASRNVYVVKEVISFTDEATGSEILVMPSDEYQVTTMVDFGTKVLGTQNATLKSLADFKQEIASSRTFSFLHELESLLEHGLIKGGDLNNAIVYVDKEISESTMENLKKAFGKDEISVKPNGVLDNLTLHYPNEAARHKLLDVIGDLSLIGVRIQGKIIANKPGHFVNTQFAKKLAKIIKIEQRNHVPTYDLNQEPLMDIHKIMSMLPHRPPFLLIDRIIEMSDRHVVGLKNVTMNENFFVGHFPEAPVMPGVLIVEAMAQTGGILVLSTVPDPENYLTYFMKIDNVKFKHKVLPGDTLIFKCELISPIRRGICHMQANAYANGKLVTEAELMAQIARKQ</sequence>
<comment type="similarity">
    <text evidence="16">Belongs to the thioester dehydratase family. FabZ subfamily.</text>
</comment>
<comment type="similarity">
    <text evidence="15">Belongs to the LpxC family.</text>
</comment>
<dbReference type="InterPro" id="IPR020568">
    <property type="entry name" value="Ribosomal_Su5_D2-typ_SF"/>
</dbReference>
<dbReference type="InterPro" id="IPR013114">
    <property type="entry name" value="FabA_FabZ"/>
</dbReference>
<evidence type="ECO:0000256" key="2">
    <source>
        <dbReference type="ARBA" id="ARBA00002923"/>
    </source>
</evidence>
<evidence type="ECO:0000256" key="13">
    <source>
        <dbReference type="ARBA" id="ARBA00024535"/>
    </source>
</evidence>
<evidence type="ECO:0000256" key="8">
    <source>
        <dbReference type="ARBA" id="ARBA00022723"/>
    </source>
</evidence>
<dbReference type="HAMAP" id="MF_00406">
    <property type="entry name" value="FabZ"/>
    <property type="match status" value="1"/>
</dbReference>
<dbReference type="NCBIfam" id="NF009667">
    <property type="entry name" value="PRK13188.1"/>
    <property type="match status" value="1"/>
</dbReference>
<dbReference type="SUPFAM" id="SSF54211">
    <property type="entry name" value="Ribosomal protein S5 domain 2-like"/>
    <property type="match status" value="2"/>
</dbReference>
<evidence type="ECO:0000256" key="12">
    <source>
        <dbReference type="ARBA" id="ARBA00023239"/>
    </source>
</evidence>
<keyword evidence="9 15" id="KW-0378">Hydrolase</keyword>
<feature type="binding site" evidence="15">
    <location>
        <position position="264"/>
    </location>
    <ligand>
        <name>Zn(2+)</name>
        <dbReference type="ChEBI" id="CHEBI:29105"/>
    </ligand>
</feature>
<dbReference type="PANTHER" id="PTHR33694:SF1">
    <property type="entry name" value="UDP-3-O-ACYL-N-ACETYLGLUCOSAMINE DEACETYLASE 1, MITOCHONDRIAL-RELATED"/>
    <property type="match status" value="1"/>
</dbReference>
<feature type="active site" evidence="16">
    <location>
        <position position="365"/>
    </location>
</feature>
<dbReference type="EC" id="3.5.1.108" evidence="15"/>
<evidence type="ECO:0000256" key="11">
    <source>
        <dbReference type="ARBA" id="ARBA00023098"/>
    </source>
</evidence>
<feature type="binding site" evidence="15">
    <location>
        <position position="78"/>
    </location>
    <ligand>
        <name>Zn(2+)</name>
        <dbReference type="ChEBI" id="CHEBI:29105"/>
    </ligand>
</feature>
<comment type="function">
    <text evidence="14 16">Involved in unsaturated fatty acids biosynthesis. Catalyzes the dehydration of short chain beta-hydroxyacyl-ACPs and long chain saturated and unsaturated beta-hydroxyacyl-ACPs.</text>
</comment>
<keyword evidence="5 16" id="KW-0963">Cytoplasm</keyword>
<keyword evidence="6 15" id="KW-0444">Lipid biosynthesis</keyword>
<dbReference type="CDD" id="cd01288">
    <property type="entry name" value="FabZ"/>
    <property type="match status" value="1"/>
</dbReference>
<keyword evidence="10 15" id="KW-0862">Zinc</keyword>
<dbReference type="NCBIfam" id="TIGR01750">
    <property type="entry name" value="fabZ"/>
    <property type="match status" value="1"/>
</dbReference>
<protein>
    <recommendedName>
        <fullName evidence="15 16">Multifunctional fusion protein</fullName>
    </recommendedName>
    <domain>
        <recommendedName>
            <fullName evidence="16">3-hydroxyacyl-[acyl-carrier-protein] dehydratase FabZ</fullName>
            <ecNumber evidence="16">4.2.1.59</ecNumber>
        </recommendedName>
        <alternativeName>
            <fullName evidence="16">(3R)-hydroxymyristoyl-[acyl-carrier-protein] dehydratase</fullName>
        </alternativeName>
        <alternativeName>
            <fullName evidence="16">Beta-hydroxyacyl-ACP dehydratase</fullName>
            <shortName evidence="16">(3R)-hydroxymyristoyl-ACP dehydrase</shortName>
        </alternativeName>
    </domain>
    <domain>
        <recommendedName>
            <fullName evidence="15">UDP-3-O-acyl-N-acetylglucosamine deacetylase</fullName>
            <shortName evidence="15">UDP-3-O-acyl-GlcNAc deacetylase</shortName>
            <ecNumber evidence="15">3.5.1.108</ecNumber>
        </recommendedName>
        <alternativeName>
            <fullName evidence="15">UDP-3-O-[R-3-hydroxymyristoyl]-N-acetylglucosamine deacetylase</fullName>
        </alternativeName>
    </domain>
</protein>
<feature type="active site" description="Proton donor" evidence="15">
    <location>
        <position position="287"/>
    </location>
</feature>
<organism evidence="17 18">
    <name type="scientific">Flavobacterium endoglycinae</name>
    <dbReference type="NCBI Taxonomy" id="2816357"/>
    <lineage>
        <taxon>Bacteria</taxon>
        <taxon>Pseudomonadati</taxon>
        <taxon>Bacteroidota</taxon>
        <taxon>Flavobacteriia</taxon>
        <taxon>Flavobacteriales</taxon>
        <taxon>Flavobacteriaceae</taxon>
        <taxon>Flavobacterium</taxon>
    </lineage>
</organism>
<feature type="binding site" evidence="15">
    <location>
        <position position="260"/>
    </location>
    <ligand>
        <name>Zn(2+)</name>
        <dbReference type="ChEBI" id="CHEBI:29105"/>
    </ligand>
</feature>
<evidence type="ECO:0000256" key="10">
    <source>
        <dbReference type="ARBA" id="ARBA00022833"/>
    </source>
</evidence>
<comment type="catalytic activity">
    <reaction evidence="16">
        <text>a (3R)-hydroxyacyl-[ACP] = a (2E)-enoyl-[ACP] + H2O</text>
        <dbReference type="Rhea" id="RHEA:13097"/>
        <dbReference type="Rhea" id="RHEA-COMP:9925"/>
        <dbReference type="Rhea" id="RHEA-COMP:9945"/>
        <dbReference type="ChEBI" id="CHEBI:15377"/>
        <dbReference type="ChEBI" id="CHEBI:78784"/>
        <dbReference type="ChEBI" id="CHEBI:78827"/>
        <dbReference type="EC" id="4.2.1.59"/>
    </reaction>
</comment>
<dbReference type="NCBIfam" id="TIGR00325">
    <property type="entry name" value="lpxC"/>
    <property type="match status" value="1"/>
</dbReference>
<dbReference type="RefSeq" id="WP_207296334.1">
    <property type="nucleotide sequence ID" value="NZ_CP071448.1"/>
</dbReference>
<dbReference type="PANTHER" id="PTHR33694">
    <property type="entry name" value="UDP-3-O-ACYL-N-ACETYLGLUCOSAMINE DEACETYLASE 1, MITOCHONDRIAL-RELATED"/>
    <property type="match status" value="1"/>
</dbReference>
<evidence type="ECO:0000256" key="6">
    <source>
        <dbReference type="ARBA" id="ARBA00022516"/>
    </source>
</evidence>
<dbReference type="EMBL" id="CP071448">
    <property type="protein sequence ID" value="QSW89140.1"/>
    <property type="molecule type" value="Genomic_DNA"/>
</dbReference>
<dbReference type="Gene3D" id="3.30.1700.10">
    <property type="entry name" value="lpxc deacetylase, domain 2"/>
    <property type="match status" value="1"/>
</dbReference>
<evidence type="ECO:0000313" key="18">
    <source>
        <dbReference type="Proteomes" id="UP000663440"/>
    </source>
</evidence>
<dbReference type="InterPro" id="IPR011334">
    <property type="entry name" value="UDP-acyl_GlcNac_deAcase_C"/>
</dbReference>
<dbReference type="InterPro" id="IPR010084">
    <property type="entry name" value="FabZ"/>
</dbReference>
<gene>
    <name evidence="16" type="primary">fabZ</name>
    <name evidence="15" type="synonym">lpxC</name>
    <name evidence="17" type="ORF">J0383_23255</name>
</gene>
<keyword evidence="11 15" id="KW-0443">Lipid metabolism</keyword>
<comment type="function">
    <text evidence="2 15">Catalyzes the hydrolysis of UDP-3-O-myristoyl-N-acetylglucosamine to form UDP-3-O-myristoylglucosamine and acetate, the committed step in lipid A biosynthesis.</text>
</comment>
<reference evidence="17 18" key="1">
    <citation type="submission" date="2021-03" db="EMBL/GenBank/DDBJ databases">
        <title>Flavobacterium kribbensis sp. nov, an endophytic bacteria, isolated from soybean.</title>
        <authorList>
            <person name="Lee J."/>
            <person name="Seo J."/>
        </authorList>
    </citation>
    <scope>NUCLEOTIDE SEQUENCE [LARGE SCALE GENOMIC DNA]</scope>
    <source>
        <strain evidence="17 18">BB8</strain>
    </source>
</reference>
<dbReference type="Gene3D" id="3.30.230.20">
    <property type="entry name" value="lpxc deacetylase, domain 1"/>
    <property type="match status" value="1"/>
</dbReference>
<dbReference type="InterPro" id="IPR015870">
    <property type="entry name" value="UDP-acyl_N-AcGlcN_deAcase_N"/>
</dbReference>
<evidence type="ECO:0000256" key="14">
    <source>
        <dbReference type="ARBA" id="ARBA00025049"/>
    </source>
</evidence>
<dbReference type="Pfam" id="PF03331">
    <property type="entry name" value="LpxC"/>
    <property type="match status" value="2"/>
</dbReference>
<evidence type="ECO:0000256" key="1">
    <source>
        <dbReference type="ARBA" id="ARBA00001947"/>
    </source>
</evidence>
<comment type="cofactor">
    <cofactor evidence="1 15">
        <name>Zn(2+)</name>
        <dbReference type="ChEBI" id="CHEBI:29105"/>
    </cofactor>
</comment>
<dbReference type="SUPFAM" id="SSF54637">
    <property type="entry name" value="Thioesterase/thiol ester dehydrase-isomerase"/>
    <property type="match status" value="1"/>
</dbReference>
<keyword evidence="18" id="KW-1185">Reference proteome</keyword>
<proteinExistence type="inferred from homology"/>
<comment type="catalytic activity">
    <reaction evidence="13 15">
        <text>a UDP-3-O-[(3R)-3-hydroxyacyl]-N-acetyl-alpha-D-glucosamine + H2O = a UDP-3-O-[(3R)-3-hydroxyacyl]-alpha-D-glucosamine + acetate</text>
        <dbReference type="Rhea" id="RHEA:67816"/>
        <dbReference type="ChEBI" id="CHEBI:15377"/>
        <dbReference type="ChEBI" id="CHEBI:30089"/>
        <dbReference type="ChEBI" id="CHEBI:137740"/>
        <dbReference type="ChEBI" id="CHEBI:173225"/>
        <dbReference type="EC" id="3.5.1.108"/>
    </reaction>
</comment>
<evidence type="ECO:0000256" key="16">
    <source>
        <dbReference type="HAMAP-Rule" id="MF_00406"/>
    </source>
</evidence>
<evidence type="ECO:0000256" key="3">
    <source>
        <dbReference type="ARBA" id="ARBA00004496"/>
    </source>
</evidence>
<dbReference type="Pfam" id="PF07977">
    <property type="entry name" value="FabA"/>
    <property type="match status" value="1"/>
</dbReference>
<evidence type="ECO:0000313" key="17">
    <source>
        <dbReference type="EMBL" id="QSW89140.1"/>
    </source>
</evidence>
<evidence type="ECO:0000256" key="9">
    <source>
        <dbReference type="ARBA" id="ARBA00022801"/>
    </source>
</evidence>
<comment type="pathway">
    <text evidence="4 15">Glycolipid biosynthesis; lipid IV(A) biosynthesis; lipid IV(A) from (3R)-3-hydroxytetradecanoyl-[acyl-carrier-protein] and UDP-N-acetyl-alpha-D-glucosamine: step 2/6.</text>
</comment>
<dbReference type="HAMAP" id="MF_00388">
    <property type="entry name" value="LpxC"/>
    <property type="match status" value="1"/>
</dbReference>
<name>A0ABX7QEK1_9FLAO</name>
<keyword evidence="12 16" id="KW-0456">Lyase</keyword>
<evidence type="ECO:0000256" key="5">
    <source>
        <dbReference type="ARBA" id="ARBA00022490"/>
    </source>
</evidence>
<evidence type="ECO:0000256" key="15">
    <source>
        <dbReference type="HAMAP-Rule" id="MF_00388"/>
    </source>
</evidence>
<evidence type="ECO:0000256" key="7">
    <source>
        <dbReference type="ARBA" id="ARBA00022556"/>
    </source>
</evidence>
<comment type="subcellular location">
    <subcellularLocation>
        <location evidence="3 16">Cytoplasm</location>
    </subcellularLocation>
</comment>
<dbReference type="EC" id="4.2.1.59" evidence="16"/>
<keyword evidence="8 15" id="KW-0479">Metal-binding</keyword>
<evidence type="ECO:0000256" key="4">
    <source>
        <dbReference type="ARBA" id="ARBA00005002"/>
    </source>
</evidence>
<keyword evidence="7 15" id="KW-0441">Lipid A biosynthesis</keyword>